<dbReference type="EMBL" id="JAVDUG010000005">
    <property type="protein sequence ID" value="MDR6779667.1"/>
    <property type="molecule type" value="Genomic_DNA"/>
</dbReference>
<name>A0ABU1QJN3_9BACL</name>
<sequence>MNVTVNSPATRNIVLSRKVRKRIVAVLKFIYAVVLVAREVLT</sequence>
<accession>A0ABU1QJN3</accession>
<reference evidence="2 3" key="1">
    <citation type="submission" date="2023-07" db="EMBL/GenBank/DDBJ databases">
        <title>Sorghum-associated microbial communities from plants grown in Nebraska, USA.</title>
        <authorList>
            <person name="Schachtman D."/>
        </authorList>
    </citation>
    <scope>NUCLEOTIDE SEQUENCE [LARGE SCALE GENOMIC DNA]</scope>
    <source>
        <strain evidence="2 3">BE143</strain>
    </source>
</reference>
<evidence type="ECO:0000313" key="2">
    <source>
        <dbReference type="EMBL" id="MDR6779667.1"/>
    </source>
</evidence>
<keyword evidence="1" id="KW-0472">Membrane</keyword>
<keyword evidence="1" id="KW-1133">Transmembrane helix</keyword>
<organism evidence="2 3">
    <name type="scientific">Paenibacillus peoriae</name>
    <dbReference type="NCBI Taxonomy" id="59893"/>
    <lineage>
        <taxon>Bacteria</taxon>
        <taxon>Bacillati</taxon>
        <taxon>Bacillota</taxon>
        <taxon>Bacilli</taxon>
        <taxon>Bacillales</taxon>
        <taxon>Paenibacillaceae</taxon>
        <taxon>Paenibacillus</taxon>
    </lineage>
</organism>
<evidence type="ECO:0000256" key="1">
    <source>
        <dbReference type="SAM" id="Phobius"/>
    </source>
</evidence>
<proteinExistence type="predicted"/>
<keyword evidence="3" id="KW-1185">Reference proteome</keyword>
<gene>
    <name evidence="2" type="ORF">J2W98_003948</name>
</gene>
<dbReference type="RefSeq" id="WP_256703475.1">
    <property type="nucleotide sequence ID" value="NZ_JAVDUG010000005.1"/>
</dbReference>
<feature type="transmembrane region" description="Helical" evidence="1">
    <location>
        <begin position="23"/>
        <end position="41"/>
    </location>
</feature>
<evidence type="ECO:0000313" key="3">
    <source>
        <dbReference type="Proteomes" id="UP001266807"/>
    </source>
</evidence>
<keyword evidence="1" id="KW-0812">Transmembrane</keyword>
<protein>
    <submittedName>
        <fullName evidence="2">Uncharacterized protein</fullName>
    </submittedName>
</protein>
<comment type="caution">
    <text evidence="2">The sequence shown here is derived from an EMBL/GenBank/DDBJ whole genome shotgun (WGS) entry which is preliminary data.</text>
</comment>
<dbReference type="Proteomes" id="UP001266807">
    <property type="component" value="Unassembled WGS sequence"/>
</dbReference>